<protein>
    <submittedName>
        <fullName evidence="1">Cytochrome P450</fullName>
    </submittedName>
</protein>
<organism evidence="1 2">
    <name type="scientific">Auriscalpium vulgare</name>
    <dbReference type="NCBI Taxonomy" id="40419"/>
    <lineage>
        <taxon>Eukaryota</taxon>
        <taxon>Fungi</taxon>
        <taxon>Dikarya</taxon>
        <taxon>Basidiomycota</taxon>
        <taxon>Agaricomycotina</taxon>
        <taxon>Agaricomycetes</taxon>
        <taxon>Russulales</taxon>
        <taxon>Auriscalpiaceae</taxon>
        <taxon>Auriscalpium</taxon>
    </lineage>
</organism>
<sequence length="548" mass="61412">MLTQDSICVVLRGAMLVCGVTALVGLATALLVFVHHRVRQLPLRKLNGPPIPSLWLGHYRQMFNPASPKFHDYFSKTYGTVARLYAFLGDTQLLISDTRACHHILVKDAEFFEQPAYVTEANRHSFGPSILATHGAQHRRQRKQLTPAFSIKNMRTLAPLFQELARQCRCMISSKLDEDQEIDILDPLNRLAIELIAQGGLGYSFGSFDGRQNEFGRAMRSFGPTIIKLAVWRSFLPVISTTVPAKLMRSIATLLPWTTMHNLMGICDSIYKNSVTLYNEKKKMLEMGDEVLKSHITHGNDIISVLLKSNLDATESKLPDEEILAQMSMLILAATNTTSSALSRILYTLAQNPEAQDRLRSELTETRGEADEPLDYDQLVELPYLEAVCRETLRLHPPVNFITRVAQKDITIPLSQPITTTDGDTVSTLYVPRNTSIFVNIYGMNRDANIWGPDADVWKPERWLAPLPESVLAARIPGVYSNTLTFSGGGRACIGFKFSQLEMKVALAELLTHFRFSLSKHEITWRFGGLIIPSADGDIKLPMVVERV</sequence>
<proteinExistence type="predicted"/>
<dbReference type="Proteomes" id="UP000814033">
    <property type="component" value="Unassembled WGS sequence"/>
</dbReference>
<comment type="caution">
    <text evidence="1">The sequence shown here is derived from an EMBL/GenBank/DDBJ whole genome shotgun (WGS) entry which is preliminary data.</text>
</comment>
<accession>A0ACB8SC69</accession>
<keyword evidence="2" id="KW-1185">Reference proteome</keyword>
<name>A0ACB8SC69_9AGAM</name>
<evidence type="ECO:0000313" key="1">
    <source>
        <dbReference type="EMBL" id="KAI0053486.1"/>
    </source>
</evidence>
<gene>
    <name evidence="1" type="ORF">FA95DRAFT_749746</name>
</gene>
<reference evidence="1" key="1">
    <citation type="submission" date="2021-02" db="EMBL/GenBank/DDBJ databases">
        <authorList>
            <consortium name="DOE Joint Genome Institute"/>
            <person name="Ahrendt S."/>
            <person name="Looney B.P."/>
            <person name="Miyauchi S."/>
            <person name="Morin E."/>
            <person name="Drula E."/>
            <person name="Courty P.E."/>
            <person name="Chicoki N."/>
            <person name="Fauchery L."/>
            <person name="Kohler A."/>
            <person name="Kuo A."/>
            <person name="Labutti K."/>
            <person name="Pangilinan J."/>
            <person name="Lipzen A."/>
            <person name="Riley R."/>
            <person name="Andreopoulos W."/>
            <person name="He G."/>
            <person name="Johnson J."/>
            <person name="Barry K.W."/>
            <person name="Grigoriev I.V."/>
            <person name="Nagy L."/>
            <person name="Hibbett D."/>
            <person name="Henrissat B."/>
            <person name="Matheny P.B."/>
            <person name="Labbe J."/>
            <person name="Martin F."/>
        </authorList>
    </citation>
    <scope>NUCLEOTIDE SEQUENCE</scope>
    <source>
        <strain evidence="1">FP105234-sp</strain>
    </source>
</reference>
<dbReference type="EMBL" id="MU275840">
    <property type="protein sequence ID" value="KAI0053486.1"/>
    <property type="molecule type" value="Genomic_DNA"/>
</dbReference>
<evidence type="ECO:0000313" key="2">
    <source>
        <dbReference type="Proteomes" id="UP000814033"/>
    </source>
</evidence>
<reference evidence="1" key="2">
    <citation type="journal article" date="2022" name="New Phytol.">
        <title>Evolutionary transition to the ectomycorrhizal habit in the genomes of a hyperdiverse lineage of mushroom-forming fungi.</title>
        <authorList>
            <person name="Looney B."/>
            <person name="Miyauchi S."/>
            <person name="Morin E."/>
            <person name="Drula E."/>
            <person name="Courty P.E."/>
            <person name="Kohler A."/>
            <person name="Kuo A."/>
            <person name="LaButti K."/>
            <person name="Pangilinan J."/>
            <person name="Lipzen A."/>
            <person name="Riley R."/>
            <person name="Andreopoulos W."/>
            <person name="He G."/>
            <person name="Johnson J."/>
            <person name="Nolan M."/>
            <person name="Tritt A."/>
            <person name="Barry K.W."/>
            <person name="Grigoriev I.V."/>
            <person name="Nagy L.G."/>
            <person name="Hibbett D."/>
            <person name="Henrissat B."/>
            <person name="Matheny P.B."/>
            <person name="Labbe J."/>
            <person name="Martin F.M."/>
        </authorList>
    </citation>
    <scope>NUCLEOTIDE SEQUENCE</scope>
    <source>
        <strain evidence="1">FP105234-sp</strain>
    </source>
</reference>